<dbReference type="Proteomes" id="UP000010087">
    <property type="component" value="Chromosome 2"/>
</dbReference>
<dbReference type="KEGG" id="bpz:BP1026B_II1133"/>
<evidence type="ECO:0000313" key="3">
    <source>
        <dbReference type="Proteomes" id="UP000010087"/>
    </source>
</evidence>
<evidence type="ECO:0000313" key="2">
    <source>
        <dbReference type="EMBL" id="AFI69382.1"/>
    </source>
</evidence>
<name>A0A0H3HU45_BURP2</name>
<gene>
    <name evidence="2" type="ordered locus">BP1026B_II1133</name>
</gene>
<evidence type="ECO:0000256" key="1">
    <source>
        <dbReference type="SAM" id="MobiDB-lite"/>
    </source>
</evidence>
<organism evidence="2 3">
    <name type="scientific">Burkholderia pseudomallei (strain 1026b)</name>
    <dbReference type="NCBI Taxonomy" id="884204"/>
    <lineage>
        <taxon>Bacteria</taxon>
        <taxon>Pseudomonadati</taxon>
        <taxon>Pseudomonadota</taxon>
        <taxon>Betaproteobacteria</taxon>
        <taxon>Burkholderiales</taxon>
        <taxon>Burkholderiaceae</taxon>
        <taxon>Burkholderia</taxon>
        <taxon>pseudomallei group</taxon>
    </lineage>
</organism>
<sequence length="83" mass="8870">MFSTRSHVLPRVVLLGEPPANAPFVDGEITRPFRDGFWLLPYSTLCLPLAASDTVIVEPDRPGSAGALAGRQLDAGRQSPSPL</sequence>
<protein>
    <submittedName>
        <fullName evidence="2">Uncharacterized protein</fullName>
    </submittedName>
</protein>
<feature type="region of interest" description="Disordered" evidence="1">
    <location>
        <begin position="60"/>
        <end position="83"/>
    </location>
</feature>
<dbReference type="RefSeq" id="WP_004551657.1">
    <property type="nucleotide sequence ID" value="NC_017832.1"/>
</dbReference>
<dbReference type="AlphaFoldDB" id="A0A0H3HU45"/>
<reference evidence="2 3" key="1">
    <citation type="journal article" date="2012" name="PLoS ONE">
        <title>Evolution of Burkholderia pseudomallei in recurrent melioidosis.</title>
        <authorList>
            <person name="Hayden H.S."/>
            <person name="Lim R."/>
            <person name="Brittnacher M.J."/>
            <person name="Sims E.H."/>
            <person name="Ramage E.R."/>
            <person name="Fong C."/>
            <person name="Wu Z."/>
            <person name="Crist E."/>
            <person name="Chang J."/>
            <person name="Zhou Y."/>
            <person name="Radey M."/>
            <person name="Rohmer L."/>
            <person name="Haugen E."/>
            <person name="Gillett W."/>
            <person name="Wuthiekanun V."/>
            <person name="Peacock S.J."/>
            <person name="Kaul R."/>
            <person name="Miller S.I."/>
            <person name="Manoil C."/>
            <person name="Jacobs M.A."/>
        </authorList>
    </citation>
    <scope>NUCLEOTIDE SEQUENCE [LARGE SCALE GENOMIC DNA]</scope>
    <source>
        <strain evidence="2 3">1026b</strain>
    </source>
</reference>
<proteinExistence type="predicted"/>
<accession>A0A0H3HU45</accession>
<dbReference type="EMBL" id="CP002834">
    <property type="protein sequence ID" value="AFI69382.1"/>
    <property type="molecule type" value="Genomic_DNA"/>
</dbReference>